<feature type="signal peptide" evidence="2">
    <location>
        <begin position="1"/>
        <end position="22"/>
    </location>
</feature>
<sequence>MAWWPESLLLAIFVLIIGIARGNVWTCFAEYLNKKSRRRTIGDSVLVLFGAILFIWFNAGMRSQAGAARKRTRLTGNELKLGLNKGTYRISTRDYISAEHANKLNLLNRRVNQADINKIISYETDFEKIAQQLCEDERMIRFEWSGGVNTLIGGRWKSAKCILEKLDIYDSSELNTRVPSGFALNRDFPPVYRDLLNQIIIRQFYGNQLERAMRSYDLHPLTPGQREGDLLPDPLSLHLLSHGFIFFVVASSLCVVAIIVELLTLTTIPFDTSNAYRVSTFRPDDLD</sequence>
<evidence type="ECO:0000313" key="4">
    <source>
        <dbReference type="WBParaSite" id="PSAMB.scaffold390size53574.g5443.t1"/>
    </source>
</evidence>
<keyword evidence="1" id="KW-0812">Transmembrane</keyword>
<dbReference type="AlphaFoldDB" id="A0A914WHA5"/>
<keyword evidence="1" id="KW-0472">Membrane</keyword>
<keyword evidence="1" id="KW-1133">Transmembrane helix</keyword>
<name>A0A914WHA5_9BILA</name>
<keyword evidence="2" id="KW-0732">Signal</keyword>
<evidence type="ECO:0000256" key="1">
    <source>
        <dbReference type="SAM" id="Phobius"/>
    </source>
</evidence>
<feature type="transmembrane region" description="Helical" evidence="1">
    <location>
        <begin position="45"/>
        <end position="61"/>
    </location>
</feature>
<proteinExistence type="predicted"/>
<evidence type="ECO:0000313" key="3">
    <source>
        <dbReference type="Proteomes" id="UP000887566"/>
    </source>
</evidence>
<keyword evidence="3" id="KW-1185">Reference proteome</keyword>
<feature type="transmembrane region" description="Helical" evidence="1">
    <location>
        <begin position="244"/>
        <end position="268"/>
    </location>
</feature>
<feature type="chain" id="PRO_5036977531" evidence="2">
    <location>
        <begin position="23"/>
        <end position="287"/>
    </location>
</feature>
<dbReference type="Proteomes" id="UP000887566">
    <property type="component" value="Unplaced"/>
</dbReference>
<organism evidence="3 4">
    <name type="scientific">Plectus sambesii</name>
    <dbReference type="NCBI Taxonomy" id="2011161"/>
    <lineage>
        <taxon>Eukaryota</taxon>
        <taxon>Metazoa</taxon>
        <taxon>Ecdysozoa</taxon>
        <taxon>Nematoda</taxon>
        <taxon>Chromadorea</taxon>
        <taxon>Plectida</taxon>
        <taxon>Plectina</taxon>
        <taxon>Plectoidea</taxon>
        <taxon>Plectidae</taxon>
        <taxon>Plectus</taxon>
    </lineage>
</organism>
<reference evidence="4" key="1">
    <citation type="submission" date="2022-11" db="UniProtKB">
        <authorList>
            <consortium name="WormBaseParasite"/>
        </authorList>
    </citation>
    <scope>IDENTIFICATION</scope>
</reference>
<accession>A0A914WHA5</accession>
<protein>
    <submittedName>
        <fullName evidence="4">Uncharacterized protein</fullName>
    </submittedName>
</protein>
<evidence type="ECO:0000256" key="2">
    <source>
        <dbReference type="SAM" id="SignalP"/>
    </source>
</evidence>
<dbReference type="WBParaSite" id="PSAMB.scaffold390size53574.g5443.t1">
    <property type="protein sequence ID" value="PSAMB.scaffold390size53574.g5443.t1"/>
    <property type="gene ID" value="PSAMB.scaffold390size53574.g5443"/>
</dbReference>